<evidence type="ECO:0000256" key="8">
    <source>
        <dbReference type="PIRNR" id="PIRNR025024"/>
    </source>
</evidence>
<dbReference type="CDD" id="cd00167">
    <property type="entry name" value="SANT"/>
    <property type="match status" value="1"/>
</dbReference>
<dbReference type="GO" id="GO:0140672">
    <property type="term" value="C:ATAC complex"/>
    <property type="evidence" value="ECO:0007669"/>
    <property type="project" value="UniProtKB-ARBA"/>
</dbReference>
<evidence type="ECO:0000259" key="9">
    <source>
        <dbReference type="PROSITE" id="PS50090"/>
    </source>
</evidence>
<keyword evidence="5 8" id="KW-0805">Transcription regulation</keyword>
<dbReference type="PIRSF" id="PIRSF025024">
    <property type="entry name" value="Transcriptional_adaptor_2"/>
    <property type="match status" value="1"/>
</dbReference>
<dbReference type="InterPro" id="IPR009057">
    <property type="entry name" value="Homeodomain-like_sf"/>
</dbReference>
<dbReference type="AlphaFoldDB" id="A0A811V3I9"/>
<keyword evidence="2" id="KW-0479">Metal-binding</keyword>
<keyword evidence="7 8" id="KW-0539">Nucleus</keyword>
<evidence type="ECO:0000313" key="11">
    <source>
        <dbReference type="EMBL" id="CAD7005421.1"/>
    </source>
</evidence>
<evidence type="ECO:0000256" key="3">
    <source>
        <dbReference type="ARBA" id="ARBA00022771"/>
    </source>
</evidence>
<dbReference type="Gene3D" id="1.10.10.60">
    <property type="entry name" value="Homeodomain-like"/>
    <property type="match status" value="1"/>
</dbReference>
<comment type="caution">
    <text evidence="11">The sequence shown here is derived from an EMBL/GenBank/DDBJ whole genome shotgun (WGS) entry which is preliminary data.</text>
</comment>
<dbReference type="SUPFAM" id="SSF46689">
    <property type="entry name" value="Homeodomain-like"/>
    <property type="match status" value="2"/>
</dbReference>
<keyword evidence="12" id="KW-1185">Reference proteome</keyword>
<protein>
    <recommendedName>
        <fullName evidence="8">Transcriptional adapter</fullName>
    </recommendedName>
</protein>
<evidence type="ECO:0000256" key="2">
    <source>
        <dbReference type="ARBA" id="ARBA00022723"/>
    </source>
</evidence>
<dbReference type="PANTHER" id="PTHR12374">
    <property type="entry name" value="TRANSCRIPTIONAL ADAPTOR 2 ADA2 -RELATED"/>
    <property type="match status" value="1"/>
</dbReference>
<evidence type="ECO:0000256" key="7">
    <source>
        <dbReference type="ARBA" id="ARBA00023242"/>
    </source>
</evidence>
<accession>A0A811V3I9</accession>
<proteinExistence type="predicted"/>
<dbReference type="InterPro" id="IPR055141">
    <property type="entry name" value="TADA2A_B-like_dom"/>
</dbReference>
<evidence type="ECO:0000259" key="10">
    <source>
        <dbReference type="PROSITE" id="PS50934"/>
    </source>
</evidence>
<gene>
    <name evidence="11" type="ORF">CCAP1982_LOCUS13783</name>
</gene>
<dbReference type="CDD" id="cd02335">
    <property type="entry name" value="ZZ_ADA2"/>
    <property type="match status" value="1"/>
</dbReference>
<dbReference type="PROSITE" id="PS50090">
    <property type="entry name" value="MYB_LIKE"/>
    <property type="match status" value="1"/>
</dbReference>
<dbReference type="GO" id="GO:0008270">
    <property type="term" value="F:zinc ion binding"/>
    <property type="evidence" value="ECO:0007669"/>
    <property type="project" value="UniProtKB-KW"/>
</dbReference>
<dbReference type="InterPro" id="IPR036388">
    <property type="entry name" value="WH-like_DNA-bd_sf"/>
</dbReference>
<evidence type="ECO:0000256" key="5">
    <source>
        <dbReference type="ARBA" id="ARBA00023015"/>
    </source>
</evidence>
<dbReference type="EMBL" id="CAJHJT010000034">
    <property type="protein sequence ID" value="CAD7005421.1"/>
    <property type="molecule type" value="Genomic_DNA"/>
</dbReference>
<dbReference type="GO" id="GO:0003682">
    <property type="term" value="F:chromatin binding"/>
    <property type="evidence" value="ECO:0007669"/>
    <property type="project" value="TreeGrafter"/>
</dbReference>
<dbReference type="GO" id="GO:0006357">
    <property type="term" value="P:regulation of transcription by RNA polymerase II"/>
    <property type="evidence" value="ECO:0007669"/>
    <property type="project" value="InterPro"/>
</dbReference>
<dbReference type="SMART" id="SM00717">
    <property type="entry name" value="SANT"/>
    <property type="match status" value="1"/>
</dbReference>
<evidence type="ECO:0000313" key="12">
    <source>
        <dbReference type="Proteomes" id="UP000606786"/>
    </source>
</evidence>
<dbReference type="Pfam" id="PF00249">
    <property type="entry name" value="Myb_DNA-binding"/>
    <property type="match status" value="1"/>
</dbReference>
<feature type="domain" description="Myb-like" evidence="9">
    <location>
        <begin position="154"/>
        <end position="200"/>
    </location>
</feature>
<dbReference type="FunFam" id="1.10.10.10:FF:000087">
    <property type="entry name" value="Transcriptional adapter 2"/>
    <property type="match status" value="1"/>
</dbReference>
<evidence type="ECO:0000256" key="1">
    <source>
        <dbReference type="ARBA" id="ARBA00004123"/>
    </source>
</evidence>
<keyword evidence="6 8" id="KW-0804">Transcription</keyword>
<keyword evidence="4" id="KW-0862">Zinc</keyword>
<dbReference type="InterPro" id="IPR016827">
    <property type="entry name" value="Ada2/TADA2"/>
</dbReference>
<feature type="domain" description="SWIRM" evidence="10">
    <location>
        <begin position="449"/>
        <end position="537"/>
    </location>
</feature>
<dbReference type="InterPro" id="IPR041983">
    <property type="entry name" value="ADA2-like_ZZ"/>
</dbReference>
<reference evidence="11" key="1">
    <citation type="submission" date="2020-11" db="EMBL/GenBank/DDBJ databases">
        <authorList>
            <person name="Whitehead M."/>
        </authorList>
    </citation>
    <scope>NUCLEOTIDE SEQUENCE</scope>
    <source>
        <strain evidence="11">EGII</strain>
    </source>
</reference>
<dbReference type="InterPro" id="IPR007526">
    <property type="entry name" value="SWIRM"/>
</dbReference>
<evidence type="ECO:0000256" key="4">
    <source>
        <dbReference type="ARBA" id="ARBA00022833"/>
    </source>
</evidence>
<name>A0A811V3I9_CERCA</name>
<dbReference type="Pfam" id="PF04433">
    <property type="entry name" value="SWIRM"/>
    <property type="match status" value="1"/>
</dbReference>
<dbReference type="Pfam" id="PF25299">
    <property type="entry name" value="ZZ_ADA2"/>
    <property type="match status" value="1"/>
</dbReference>
<organism evidence="11 12">
    <name type="scientific">Ceratitis capitata</name>
    <name type="common">Mediterranean fruit fly</name>
    <name type="synonym">Tephritis capitata</name>
    <dbReference type="NCBI Taxonomy" id="7213"/>
    <lineage>
        <taxon>Eukaryota</taxon>
        <taxon>Metazoa</taxon>
        <taxon>Ecdysozoa</taxon>
        <taxon>Arthropoda</taxon>
        <taxon>Hexapoda</taxon>
        <taxon>Insecta</taxon>
        <taxon>Pterygota</taxon>
        <taxon>Neoptera</taxon>
        <taxon>Endopterygota</taxon>
        <taxon>Diptera</taxon>
        <taxon>Brachycera</taxon>
        <taxon>Muscomorpha</taxon>
        <taxon>Tephritoidea</taxon>
        <taxon>Tephritidae</taxon>
        <taxon>Ceratitis</taxon>
        <taxon>Ceratitis</taxon>
    </lineage>
</organism>
<dbReference type="Pfam" id="PF22941">
    <property type="entry name" value="TADA2A-like_3rd"/>
    <property type="match status" value="1"/>
</dbReference>
<dbReference type="GO" id="GO:0006338">
    <property type="term" value="P:chromatin remodeling"/>
    <property type="evidence" value="ECO:0007669"/>
    <property type="project" value="TreeGrafter"/>
</dbReference>
<dbReference type="OrthoDB" id="2186918at2759"/>
<dbReference type="Proteomes" id="UP000606786">
    <property type="component" value="Unassembled WGS sequence"/>
</dbReference>
<dbReference type="GO" id="GO:0003713">
    <property type="term" value="F:transcription coactivator activity"/>
    <property type="evidence" value="ECO:0007669"/>
    <property type="project" value="InterPro"/>
</dbReference>
<dbReference type="GO" id="GO:0005634">
    <property type="term" value="C:nucleus"/>
    <property type="evidence" value="ECO:0007669"/>
    <property type="project" value="UniProtKB-SubCell"/>
</dbReference>
<dbReference type="InterPro" id="IPR000433">
    <property type="entry name" value="Znf_ZZ"/>
</dbReference>
<dbReference type="PANTHER" id="PTHR12374:SF20">
    <property type="entry name" value="TRANSCRIPTIONAL ADAPTER 2-ALPHA"/>
    <property type="match status" value="1"/>
</dbReference>
<dbReference type="SUPFAM" id="SSF57850">
    <property type="entry name" value="RING/U-box"/>
    <property type="match status" value="1"/>
</dbReference>
<dbReference type="InterPro" id="IPR001005">
    <property type="entry name" value="SANT/Myb"/>
</dbReference>
<keyword evidence="3" id="KW-0863">Zinc-finger</keyword>
<comment type="subcellular location">
    <subcellularLocation>
        <location evidence="1 8">Nucleus</location>
    </subcellularLocation>
</comment>
<dbReference type="Gene3D" id="1.10.10.10">
    <property type="entry name" value="Winged helix-like DNA-binding domain superfamily/Winged helix DNA-binding domain"/>
    <property type="match status" value="1"/>
</dbReference>
<evidence type="ECO:0000256" key="6">
    <source>
        <dbReference type="ARBA" id="ARBA00023163"/>
    </source>
</evidence>
<dbReference type="PROSITE" id="PS50934">
    <property type="entry name" value="SWIRM"/>
    <property type="match status" value="1"/>
</dbReference>
<sequence>MSFMNPVDMVEEDAADLQFPKVKLEVPKNLSSKITATSMNCTNHSNQIIKVRPNTDTKYVKACYNVEQLNRALEQHSKAKLLYNADAIKASAHNTEHCAACKCDLYEPFIKCADCEHTLLCLQCFAKGSETAMHLNTHAYIIVRDDIQVFPGAGDWTARDERILLHTLEKKGYGNWEAVVQALSFRHSVEECRQHYHDFYFGGIFERLLGLTHARNAYFPERMPYVVKMRSVDPPRSDETATMQFKMMAGYRCARGDFDTPFDNSAEDLLTTIMQDTFASKEDDDELLDCKSREACDELQLALVRAYNHRLSERQRRYRIMRDHGLIMPNRTLGWISKYGEALGSESNCNRFLSFMQICNPVKFDMLVESLKYFTDVQKKIYRLYELRQSGVRTLTGGSLYFQLKKQRAQQQRERLKDDTYRQLHDWRKLIPSAQTLIPNPFATSHLVPNPRKKAGPMDIIGLSGYTKLTDGERKLCSVERIAPQAYLDYKNILIAENMKMGHLRLADARRLIKIDVNKTRQMYDFLIENGHINRPT</sequence>